<evidence type="ECO:0000256" key="1">
    <source>
        <dbReference type="SAM" id="SignalP"/>
    </source>
</evidence>
<accession>A0A5J6WSP0</accession>
<feature type="signal peptide" evidence="1">
    <location>
        <begin position="1"/>
        <end position="22"/>
    </location>
</feature>
<proteinExistence type="predicted"/>
<sequence length="326" mass="38072">MKPPMRPFLLALLLLLPLPAAADVIWLKNGDRLTGEVQANEKSLILTFPFGGEVEIPRSAVKRWRARQASAPKLSNKGINLALLAPDDEKWHLTGSGDINLKIKDSTNRTNSLSTKGKLELENPDWRSGLEGEYEYDTSNGITTDHHYRLKPRVDYFITDRWYWRGTIDYQRDLQEPVYLEVDYNTGPGYRVWKESKKKLEFLLLGGLREAYWRANPTFYRLFNSDHVAYPTMSLAWDYQHRIEDTRFELFSSGEYIHYLSQPAEYLTYERTVDGELGMRYYISDNLRLSWSANLTWDDIYVDYQGDSRNINGREWRQLLSLGVSF</sequence>
<dbReference type="InterPro" id="IPR007433">
    <property type="entry name" value="DUF481"/>
</dbReference>
<evidence type="ECO:0000313" key="2">
    <source>
        <dbReference type="EMBL" id="QFI53922.1"/>
    </source>
</evidence>
<feature type="chain" id="PRO_5023909584" evidence="1">
    <location>
        <begin position="23"/>
        <end position="326"/>
    </location>
</feature>
<gene>
    <name evidence="2" type="ORF">FE240_03940</name>
</gene>
<dbReference type="EMBL" id="CP040449">
    <property type="protein sequence ID" value="QFI53922.1"/>
    <property type="molecule type" value="Genomic_DNA"/>
</dbReference>
<reference evidence="2 3" key="1">
    <citation type="submission" date="2019-05" db="EMBL/GenBank/DDBJ databases">
        <title>OXA-830, a novel chromosomally encoded expanded-spectrum class D beta-lactamase in Aeromonas simiae.</title>
        <authorList>
            <person name="Zhou W."/>
            <person name="Chen Q."/>
        </authorList>
    </citation>
    <scope>NUCLEOTIDE SEQUENCE [LARGE SCALE GENOMIC DNA]</scope>
    <source>
        <strain evidence="2 3">A6</strain>
    </source>
</reference>
<dbReference type="KEGG" id="asim:FE240_03940"/>
<name>A0A5J6WSP0_9GAMM</name>
<dbReference type="AlphaFoldDB" id="A0A5J6WSP0"/>
<keyword evidence="1" id="KW-0732">Signal</keyword>
<protein>
    <submittedName>
        <fullName evidence="2">DUF481 domain-containing protein</fullName>
    </submittedName>
</protein>
<evidence type="ECO:0000313" key="3">
    <source>
        <dbReference type="Proteomes" id="UP000594034"/>
    </source>
</evidence>
<keyword evidence="3" id="KW-1185">Reference proteome</keyword>
<dbReference type="Proteomes" id="UP000594034">
    <property type="component" value="Chromosome"/>
</dbReference>
<dbReference type="Pfam" id="PF04338">
    <property type="entry name" value="DUF481"/>
    <property type="match status" value="1"/>
</dbReference>
<organism evidence="2 3">
    <name type="scientific">Aeromonas simiae</name>
    <dbReference type="NCBI Taxonomy" id="218936"/>
    <lineage>
        <taxon>Bacteria</taxon>
        <taxon>Pseudomonadati</taxon>
        <taxon>Pseudomonadota</taxon>
        <taxon>Gammaproteobacteria</taxon>
        <taxon>Aeromonadales</taxon>
        <taxon>Aeromonadaceae</taxon>
        <taxon>Aeromonas</taxon>
    </lineage>
</organism>